<keyword evidence="4" id="KW-0804">Transcription</keyword>
<dbReference type="PROSITE" id="PS50931">
    <property type="entry name" value="HTH_LYSR"/>
    <property type="match status" value="1"/>
</dbReference>
<evidence type="ECO:0000259" key="5">
    <source>
        <dbReference type="PROSITE" id="PS50931"/>
    </source>
</evidence>
<dbReference type="InterPro" id="IPR036388">
    <property type="entry name" value="WH-like_DNA-bd_sf"/>
</dbReference>
<proteinExistence type="inferred from homology"/>
<dbReference type="InterPro" id="IPR036390">
    <property type="entry name" value="WH_DNA-bd_sf"/>
</dbReference>
<dbReference type="Gene3D" id="1.10.10.10">
    <property type="entry name" value="Winged helix-like DNA-binding domain superfamily/Winged helix DNA-binding domain"/>
    <property type="match status" value="1"/>
</dbReference>
<accession>A0ABY4R5P2</accession>
<evidence type="ECO:0000313" key="6">
    <source>
        <dbReference type="EMBL" id="UQY43641.1"/>
    </source>
</evidence>
<evidence type="ECO:0000256" key="2">
    <source>
        <dbReference type="ARBA" id="ARBA00023015"/>
    </source>
</evidence>
<dbReference type="PANTHER" id="PTHR30346">
    <property type="entry name" value="TRANSCRIPTIONAL DUAL REGULATOR HCAR-RELATED"/>
    <property type="match status" value="1"/>
</dbReference>
<dbReference type="InterPro" id="IPR000847">
    <property type="entry name" value="LysR_HTH_N"/>
</dbReference>
<dbReference type="PANTHER" id="PTHR30346:SF0">
    <property type="entry name" value="HCA OPERON TRANSCRIPTIONAL ACTIVATOR HCAR"/>
    <property type="match status" value="1"/>
</dbReference>
<evidence type="ECO:0000313" key="7">
    <source>
        <dbReference type="Proteomes" id="UP001056635"/>
    </source>
</evidence>
<reference evidence="6" key="1">
    <citation type="submission" date="2021-09" db="EMBL/GenBank/DDBJ databases">
        <title>First case of bloodstream infection caused by Mixta hanseatica sp. nov., a member of the Erwiniaceae family.</title>
        <authorList>
            <person name="Both A."/>
            <person name="Huang J."/>
            <person name="Wenzel P."/>
            <person name="Aepfelbacher M."/>
            <person name="Rohde H."/>
            <person name="Christner M."/>
            <person name="Hentschke M."/>
        </authorList>
    </citation>
    <scope>NUCLEOTIDE SEQUENCE</scope>
    <source>
        <strain evidence="6">X22927</strain>
    </source>
</reference>
<keyword evidence="7" id="KW-1185">Reference proteome</keyword>
<gene>
    <name evidence="6" type="ORF">K6958_17550</name>
</gene>
<dbReference type="Proteomes" id="UP001056635">
    <property type="component" value="Chromosome"/>
</dbReference>
<dbReference type="Pfam" id="PF03466">
    <property type="entry name" value="LysR_substrate"/>
    <property type="match status" value="1"/>
</dbReference>
<feature type="domain" description="HTH lysR-type" evidence="5">
    <location>
        <begin position="1"/>
        <end position="58"/>
    </location>
</feature>
<dbReference type="PRINTS" id="PR00039">
    <property type="entry name" value="HTHLYSR"/>
</dbReference>
<dbReference type="Gene3D" id="3.40.190.10">
    <property type="entry name" value="Periplasmic binding protein-like II"/>
    <property type="match status" value="3"/>
</dbReference>
<evidence type="ECO:0000256" key="4">
    <source>
        <dbReference type="ARBA" id="ARBA00023163"/>
    </source>
</evidence>
<protein>
    <submittedName>
        <fullName evidence="6">LysR family transcriptional regulator</fullName>
    </submittedName>
</protein>
<dbReference type="InterPro" id="IPR005119">
    <property type="entry name" value="LysR_subst-bd"/>
</dbReference>
<dbReference type="SUPFAM" id="SSF53850">
    <property type="entry name" value="Periplasmic binding protein-like II"/>
    <property type="match status" value="1"/>
</dbReference>
<name>A0ABY4R5P2_9GAMM</name>
<organism evidence="6 7">
    <name type="scientific">Mixta hanseatica</name>
    <dbReference type="NCBI Taxonomy" id="2872648"/>
    <lineage>
        <taxon>Bacteria</taxon>
        <taxon>Pseudomonadati</taxon>
        <taxon>Pseudomonadota</taxon>
        <taxon>Gammaproteobacteria</taxon>
        <taxon>Enterobacterales</taxon>
        <taxon>Erwiniaceae</taxon>
        <taxon>Mixta</taxon>
    </lineage>
</organism>
<dbReference type="Pfam" id="PF00126">
    <property type="entry name" value="HTH_1"/>
    <property type="match status" value="1"/>
</dbReference>
<dbReference type="SUPFAM" id="SSF46785">
    <property type="entry name" value="Winged helix' DNA-binding domain"/>
    <property type="match status" value="1"/>
</dbReference>
<evidence type="ECO:0000256" key="3">
    <source>
        <dbReference type="ARBA" id="ARBA00023125"/>
    </source>
</evidence>
<comment type="similarity">
    <text evidence="1">Belongs to the LysR transcriptional regulatory family.</text>
</comment>
<keyword evidence="2" id="KW-0805">Transcription regulation</keyword>
<dbReference type="EMBL" id="CP082904">
    <property type="protein sequence ID" value="UQY43641.1"/>
    <property type="molecule type" value="Genomic_DNA"/>
</dbReference>
<dbReference type="RefSeq" id="WP_249892311.1">
    <property type="nucleotide sequence ID" value="NZ_CP082904.1"/>
</dbReference>
<keyword evidence="3" id="KW-0238">DNA-binding</keyword>
<sequence>MELHQLNCFLAVAEELNFSRAAARLNMTQPPLSRQIQLLEKSLGVILFDRNNRHVQLTAMGAQLLKEARLILKLSDRLALSLQQSAAGETGSLSMGFTAVFSWAFIPNLLKEMAVRLPGVTFDLYELVSNKQIAAFPSDHPLARKRKIPLAAFNHEPFFLYAKDEARYFYDRITDLFVFHQIMPDYKYQLAQTHTILGMVNAGLGCAIVPASSKTLGFANVTFMTLEDVNIQALNFLVYAKDNPNPVLAHFLKAITEWHAESGEGAIAPTK</sequence>
<evidence type="ECO:0000256" key="1">
    <source>
        <dbReference type="ARBA" id="ARBA00009437"/>
    </source>
</evidence>